<gene>
    <name evidence="1" type="ORF">C1645_825175</name>
</gene>
<sequence length="165" mass="19526">MNKIEENEKKNKVEESKIEEESEIKVSEIKEGSKIKKVNSDKFSDNKDMFIIINYYNKNYFQKLSLSFILNEEEVNVIENGDNNQKMENNLEVYNICDSHIIINQDDLLINQNVMMLFDNPDLLFLLSLEEFKIKRKSTYTILTNIIICIYDLSLKNQITTKIIR</sequence>
<dbReference type="EMBL" id="QKYT01000228">
    <property type="protein sequence ID" value="RIA89218.1"/>
    <property type="molecule type" value="Genomic_DNA"/>
</dbReference>
<reference evidence="1 2" key="1">
    <citation type="submission" date="2018-06" db="EMBL/GenBank/DDBJ databases">
        <title>Comparative genomics reveals the genomic features of Rhizophagus irregularis, R. cerebriforme, R. diaphanum and Gigaspora rosea, and their symbiotic lifestyle signature.</title>
        <authorList>
            <person name="Morin E."/>
            <person name="San Clemente H."/>
            <person name="Chen E.C.H."/>
            <person name="De La Providencia I."/>
            <person name="Hainaut M."/>
            <person name="Kuo A."/>
            <person name="Kohler A."/>
            <person name="Murat C."/>
            <person name="Tang N."/>
            <person name="Roy S."/>
            <person name="Loubradou J."/>
            <person name="Henrissat B."/>
            <person name="Grigoriev I.V."/>
            <person name="Corradi N."/>
            <person name="Roux C."/>
            <person name="Martin F.M."/>
        </authorList>
    </citation>
    <scope>NUCLEOTIDE SEQUENCE [LARGE SCALE GENOMIC DNA]</scope>
    <source>
        <strain evidence="1 2">DAOM 227022</strain>
    </source>
</reference>
<comment type="caution">
    <text evidence="1">The sequence shown here is derived from an EMBL/GenBank/DDBJ whole genome shotgun (WGS) entry which is preliminary data.</text>
</comment>
<dbReference type="STRING" id="658196.A0A397ST89"/>
<keyword evidence="2" id="KW-1185">Reference proteome</keyword>
<accession>A0A397ST89</accession>
<evidence type="ECO:0000313" key="1">
    <source>
        <dbReference type="EMBL" id="RIA89218.1"/>
    </source>
</evidence>
<dbReference type="OrthoDB" id="2421935at2759"/>
<organism evidence="1 2">
    <name type="scientific">Glomus cerebriforme</name>
    <dbReference type="NCBI Taxonomy" id="658196"/>
    <lineage>
        <taxon>Eukaryota</taxon>
        <taxon>Fungi</taxon>
        <taxon>Fungi incertae sedis</taxon>
        <taxon>Mucoromycota</taxon>
        <taxon>Glomeromycotina</taxon>
        <taxon>Glomeromycetes</taxon>
        <taxon>Glomerales</taxon>
        <taxon>Glomeraceae</taxon>
        <taxon>Glomus</taxon>
    </lineage>
</organism>
<evidence type="ECO:0000313" key="2">
    <source>
        <dbReference type="Proteomes" id="UP000265703"/>
    </source>
</evidence>
<name>A0A397ST89_9GLOM</name>
<dbReference type="Proteomes" id="UP000265703">
    <property type="component" value="Unassembled WGS sequence"/>
</dbReference>
<dbReference type="AlphaFoldDB" id="A0A397ST89"/>
<proteinExistence type="predicted"/>
<protein>
    <submittedName>
        <fullName evidence="1">Uncharacterized protein</fullName>
    </submittedName>
</protein>